<dbReference type="Gene3D" id="1.10.30.50">
    <property type="match status" value="1"/>
</dbReference>
<accession>A0A1C2DD58</accession>
<dbReference type="OrthoDB" id="7220022at2"/>
<evidence type="ECO:0000313" key="2">
    <source>
        <dbReference type="Proteomes" id="UP000094412"/>
    </source>
</evidence>
<gene>
    <name evidence="1" type="ORF">QV13_24135</name>
</gene>
<dbReference type="InterPro" id="IPR003615">
    <property type="entry name" value="HNH_nuc"/>
</dbReference>
<dbReference type="STRING" id="1566387.QV13_24135"/>
<keyword evidence="2" id="KW-1185">Reference proteome</keyword>
<proteinExistence type="predicted"/>
<evidence type="ECO:0000313" key="1">
    <source>
        <dbReference type="EMBL" id="OCX12690.1"/>
    </source>
</evidence>
<dbReference type="Proteomes" id="UP000094412">
    <property type="component" value="Unassembled WGS sequence"/>
</dbReference>
<protein>
    <recommendedName>
        <fullName evidence="3">HNH endonuclease</fullName>
    </recommendedName>
</protein>
<comment type="caution">
    <text evidence="1">The sequence shown here is derived from an EMBL/GenBank/DDBJ whole genome shotgun (WGS) entry which is preliminary data.</text>
</comment>
<evidence type="ECO:0008006" key="3">
    <source>
        <dbReference type="Google" id="ProtNLM"/>
    </source>
</evidence>
<dbReference type="EMBL" id="MDEO01000036">
    <property type="protein sequence ID" value="OCX12690.1"/>
    <property type="molecule type" value="Genomic_DNA"/>
</dbReference>
<sequence length="111" mass="12601">MVRMLRPAIPVADLRIARPREKRVDPELNTQAYKRWADEVKRRAGYRCEYVNGGHRCPRSSADGDRMIADHIRERKDGGGLLDPKNGQCLCVSHNTAKGIAARAARMKEQF</sequence>
<name>A0A1C2DD58_9HYPH</name>
<dbReference type="CDD" id="cd00085">
    <property type="entry name" value="HNHc"/>
    <property type="match status" value="1"/>
</dbReference>
<organism evidence="1 2">
    <name type="scientific">Mesorhizobium hungaricum</name>
    <dbReference type="NCBI Taxonomy" id="1566387"/>
    <lineage>
        <taxon>Bacteria</taxon>
        <taxon>Pseudomonadati</taxon>
        <taxon>Pseudomonadota</taxon>
        <taxon>Alphaproteobacteria</taxon>
        <taxon>Hyphomicrobiales</taxon>
        <taxon>Phyllobacteriaceae</taxon>
        <taxon>Mesorhizobium</taxon>
    </lineage>
</organism>
<reference evidence="1 2" key="1">
    <citation type="submission" date="2016-08" db="EMBL/GenBank/DDBJ databases">
        <title>Whole genome sequence of Mesorhizobium sp. strain UASWS1009 isolated from industrial sewage.</title>
        <authorList>
            <person name="Crovadore J."/>
            <person name="Calmin G."/>
            <person name="Chablais R."/>
            <person name="Cochard B."/>
            <person name="Lefort F."/>
        </authorList>
    </citation>
    <scope>NUCLEOTIDE SEQUENCE [LARGE SCALE GENOMIC DNA]</scope>
    <source>
        <strain evidence="1 2">UASWS1009</strain>
    </source>
</reference>
<dbReference type="AlphaFoldDB" id="A0A1C2DD58"/>